<dbReference type="InterPro" id="IPR007047">
    <property type="entry name" value="Flp_Fap"/>
</dbReference>
<organism evidence="2 3">
    <name type="scientific">Roseomonas genomospecies 6</name>
    <dbReference type="NCBI Taxonomy" id="214106"/>
    <lineage>
        <taxon>Bacteria</taxon>
        <taxon>Pseudomonadati</taxon>
        <taxon>Pseudomonadota</taxon>
        <taxon>Alphaproteobacteria</taxon>
        <taxon>Acetobacterales</taxon>
        <taxon>Roseomonadaceae</taxon>
        <taxon>Roseomonas</taxon>
    </lineage>
</organism>
<comment type="caution">
    <text evidence="2">The sequence shown here is derived from an EMBL/GenBank/DDBJ whole genome shotgun (WGS) entry which is preliminary data.</text>
</comment>
<sequence>MTLFANIRAILSPVRSAAKDRKGITALEYGLAAALVALVIIGGARTFGTNVSALFTGIGGTVSGTSTSIP</sequence>
<dbReference type="RefSeq" id="WP_149471373.1">
    <property type="nucleotide sequence ID" value="NZ_QOKW01000025.1"/>
</dbReference>
<name>A0A9W7KQ72_9PROT</name>
<evidence type="ECO:0000313" key="2">
    <source>
        <dbReference type="EMBL" id="KAA0677231.1"/>
    </source>
</evidence>
<keyword evidence="1" id="KW-0472">Membrane</keyword>
<evidence type="ECO:0000313" key="3">
    <source>
        <dbReference type="Proteomes" id="UP000480854"/>
    </source>
</evidence>
<dbReference type="EMBL" id="QOKW01000025">
    <property type="protein sequence ID" value="KAA0677231.1"/>
    <property type="molecule type" value="Genomic_DNA"/>
</dbReference>
<evidence type="ECO:0000256" key="1">
    <source>
        <dbReference type="SAM" id="Phobius"/>
    </source>
</evidence>
<dbReference type="Pfam" id="PF04964">
    <property type="entry name" value="Flp_Fap"/>
    <property type="match status" value="1"/>
</dbReference>
<keyword evidence="3" id="KW-1185">Reference proteome</keyword>
<dbReference type="AlphaFoldDB" id="A0A9W7KQ72"/>
<proteinExistence type="predicted"/>
<dbReference type="Proteomes" id="UP000480854">
    <property type="component" value="Unassembled WGS sequence"/>
</dbReference>
<gene>
    <name evidence="2" type="ORF">DS843_24055</name>
</gene>
<reference evidence="2 3" key="1">
    <citation type="submission" date="2018-07" db="EMBL/GenBank/DDBJ databases">
        <title>Genome sequence of Azospirillum sp. ATCC 49961.</title>
        <authorList>
            <person name="Sant'Anna F.H."/>
            <person name="Baldani J.I."/>
            <person name="Zilli J.E."/>
            <person name="Reis V.M."/>
            <person name="Hartmann A."/>
            <person name="Cruz L."/>
            <person name="de Souza E.M."/>
            <person name="de Oliveira Pedrosa F."/>
            <person name="Passaglia L.M.P."/>
        </authorList>
    </citation>
    <scope>NUCLEOTIDE SEQUENCE [LARGE SCALE GENOMIC DNA]</scope>
    <source>
        <strain evidence="2 3">ATCC 49961</strain>
    </source>
</reference>
<accession>A0A9W7KQ72</accession>
<feature type="transmembrane region" description="Helical" evidence="1">
    <location>
        <begin position="26"/>
        <end position="44"/>
    </location>
</feature>
<keyword evidence="1" id="KW-1133">Transmembrane helix</keyword>
<protein>
    <submittedName>
        <fullName evidence="2">Flp family type IVb pilin</fullName>
    </submittedName>
</protein>
<keyword evidence="1" id="KW-0812">Transmembrane</keyword>